<comment type="similarity">
    <text evidence="1">Belongs to the class-II aminoacyl-tRNA synthetase family. Alax-L subfamily.</text>
</comment>
<evidence type="ECO:0000256" key="7">
    <source>
        <dbReference type="ARBA" id="ARBA00022723"/>
    </source>
</evidence>
<evidence type="ECO:0000313" key="20">
    <source>
        <dbReference type="Proteomes" id="UP000326759"/>
    </source>
</evidence>
<dbReference type="CDD" id="cd03181">
    <property type="entry name" value="GST_C_EF1Bgamma_like"/>
    <property type="match status" value="1"/>
</dbReference>
<dbReference type="SUPFAM" id="SSF55186">
    <property type="entry name" value="ThrRS/AlaRS common domain"/>
    <property type="match status" value="1"/>
</dbReference>
<evidence type="ECO:0000256" key="3">
    <source>
        <dbReference type="ARBA" id="ARBA00017959"/>
    </source>
</evidence>
<feature type="domain" description="Alanyl-transfer RNA synthetases family profile" evidence="18">
    <location>
        <begin position="1"/>
        <end position="762"/>
    </location>
</feature>
<comment type="subunit">
    <text evidence="16">Monomer.</text>
</comment>
<dbReference type="Pfam" id="PF07973">
    <property type="entry name" value="tRNA_SAD"/>
    <property type="match status" value="1"/>
</dbReference>
<keyword evidence="11 16" id="KW-0694">RNA-binding</keyword>
<keyword evidence="4" id="KW-0963">Cytoplasm</keyword>
<organism evidence="19 20">
    <name type="scientific">Armadillidium nasatum</name>
    <dbReference type="NCBI Taxonomy" id="96803"/>
    <lineage>
        <taxon>Eukaryota</taxon>
        <taxon>Metazoa</taxon>
        <taxon>Ecdysozoa</taxon>
        <taxon>Arthropoda</taxon>
        <taxon>Crustacea</taxon>
        <taxon>Multicrustacea</taxon>
        <taxon>Malacostraca</taxon>
        <taxon>Eumalacostraca</taxon>
        <taxon>Peracarida</taxon>
        <taxon>Isopoda</taxon>
        <taxon>Oniscidea</taxon>
        <taxon>Crinocheta</taxon>
        <taxon>Armadillidiidae</taxon>
        <taxon>Armadillidium</taxon>
    </lineage>
</organism>
<keyword evidence="10 16" id="KW-0067">ATP-binding</keyword>
<dbReference type="AlphaFoldDB" id="A0A5N5SYL2"/>
<evidence type="ECO:0000256" key="8">
    <source>
        <dbReference type="ARBA" id="ARBA00022741"/>
    </source>
</evidence>
<dbReference type="GO" id="GO:0005524">
    <property type="term" value="F:ATP binding"/>
    <property type="evidence" value="ECO:0007669"/>
    <property type="project" value="UniProtKB-UniRule"/>
</dbReference>
<dbReference type="InterPro" id="IPR045864">
    <property type="entry name" value="aa-tRNA-synth_II/BPL/LPL"/>
</dbReference>
<dbReference type="GO" id="GO:0008270">
    <property type="term" value="F:zinc ion binding"/>
    <property type="evidence" value="ECO:0007669"/>
    <property type="project" value="UniProtKB-UniRule"/>
</dbReference>
<dbReference type="EMBL" id="SEYY01018475">
    <property type="protein sequence ID" value="KAB7499306.1"/>
    <property type="molecule type" value="Genomic_DNA"/>
</dbReference>
<feature type="binding site" evidence="16">
    <location>
        <position position="723"/>
    </location>
    <ligand>
        <name>Zn(2+)</name>
        <dbReference type="ChEBI" id="CHEBI:29105"/>
    </ligand>
</feature>
<evidence type="ECO:0000256" key="9">
    <source>
        <dbReference type="ARBA" id="ARBA00022833"/>
    </source>
</evidence>
<evidence type="ECO:0000256" key="10">
    <source>
        <dbReference type="ARBA" id="ARBA00022840"/>
    </source>
</evidence>
<dbReference type="SMART" id="SM00863">
    <property type="entry name" value="tRNA_SAD"/>
    <property type="match status" value="1"/>
</dbReference>
<keyword evidence="7 16" id="KW-0479">Metal-binding</keyword>
<dbReference type="FunFam" id="3.30.930.10:FF:000011">
    <property type="entry name" value="Alanine--tRNA ligase, cytoplasmic"/>
    <property type="match status" value="1"/>
</dbReference>
<sequence length="1165" mass="131218">MKAVEVRNTFLNYFKEKLDHTYVHSSPTIPLDDPTLLFTNAGMNQFKPIFLGSVDPSSPLAKLRRAVNSQKCIRAGGKHNDLDDVGKDLYHHTFFEMLGNWSFGDYFKKEICSWAWQLLTDIFKLPKDRLYVTYFGGSHEQGLEPDEECKQIWIDLGVSPEKIIPGNMKDNFWEMGDTGPCGPCSEIHFDRIGNRNASTLVNQDDPNVLEIWNLVFIQFNRENDGSLKSLPKKHIDCGLGLERLVSILQNKNSNYDTDLFTPLFNAIQNKTGIRPYTGKVGDEDIDGIDMAYRVVADHARTLTIALSDGGLPDNTGRGYVLRRILRRGVRFAAEKLKAKPSIFASLIDDVVITLKDIFPEVSKDVDYIKDTINEEEQQFLKTLDRGHKLLERTIHKLGSSNNIPGDVAWRLYDTYGFPVDLTQLMAEEKGLKVDMNEFEIAKKEAQEKSKGIAKGQDNSYKLDVHAIEELKNIKIPYTNDIAKYDYNATDSSLNYHFEKCKGKVLAIRYDSQFVLDVKSGSRCGIILDQTCFYAESGGQMTDEGFMVKVGDEDTEFKVEFVEIKGGYVCHIGVVEGTIKVNDEFDLIFDSARRKFLMNNHTGTHILNFALRQVLTEAADQKGSLVAPDRLRFDFSSKGAMTVEEVKRTEEICQTMILSRKQVYAKNSPLALAKSIQGLRAVFGEVYPDPVRVVSIGIPVEELERDPHSQAGSITSIEFCGGTHLLNSGHAESLVIISEEAIAKGIRRIVALTGPEALKAVRKGESLENELHNLKCKISNNNIPYKEVVKLLTDILENINHAQMQYWRKEQLRRTVEMIKKEYGDADRTRKAAISKGVVYFTKEILILNPGIPYLVLQLDAFAQNKILNDVLKEVKNGPPTMLISVDEDINKILAMASVPKSVVTQTGLRADEWVKELTEIFNGKGGGKPESAQVCGTNVSSLSEAISIAKKFAENKLGCSPVELNLPRLCNKPRQENAEKEMCPAQSKEFKKEDVMSLSYLIAAKYSCLDNSQIQSEIEKLSKNSLPTEFGRNHVSFAFHLAPLELKGNKNTCRESQIVSWMLTSDADLLPIFYTGLLSKTKPNKSYDAAIKQIEKLNLYLRDHTYLVGESLSLADIYVFVVFLPIYENSFGKAEKEKFPCLTRWFNTVLNQPRVKEVLSNTFNV</sequence>
<dbReference type="InterPro" id="IPR012947">
    <property type="entry name" value="tRNA_SAD"/>
</dbReference>
<dbReference type="SUPFAM" id="SSF50447">
    <property type="entry name" value="Translation proteins"/>
    <property type="match status" value="1"/>
</dbReference>
<dbReference type="InterPro" id="IPR050058">
    <property type="entry name" value="Ala-tRNA_ligase"/>
</dbReference>
<evidence type="ECO:0000256" key="5">
    <source>
        <dbReference type="ARBA" id="ARBA00022555"/>
    </source>
</evidence>
<feature type="binding site" evidence="16">
    <location>
        <position position="600"/>
    </location>
    <ligand>
        <name>Zn(2+)</name>
        <dbReference type="ChEBI" id="CHEBI:29105"/>
    </ligand>
</feature>
<dbReference type="Pfam" id="PF00043">
    <property type="entry name" value="GST_C"/>
    <property type="match status" value="1"/>
</dbReference>
<evidence type="ECO:0000256" key="15">
    <source>
        <dbReference type="ARBA" id="ARBA00048300"/>
    </source>
</evidence>
<dbReference type="InterPro" id="IPR009000">
    <property type="entry name" value="Transl_B-barrel_sf"/>
</dbReference>
<keyword evidence="20" id="KW-1185">Reference proteome</keyword>
<keyword evidence="5 16" id="KW-0820">tRNA-binding</keyword>
<evidence type="ECO:0000259" key="17">
    <source>
        <dbReference type="PROSITE" id="PS50405"/>
    </source>
</evidence>
<comment type="caution">
    <text evidence="19">The sequence shown here is derived from an EMBL/GenBank/DDBJ whole genome shotgun (WGS) entry which is preliminary data.</text>
</comment>
<evidence type="ECO:0000256" key="12">
    <source>
        <dbReference type="ARBA" id="ARBA00022917"/>
    </source>
</evidence>
<dbReference type="EC" id="6.1.1.7" evidence="2"/>
<dbReference type="InterPro" id="IPR018162">
    <property type="entry name" value="Ala-tRNA-ligase_IIc_anticod-bd"/>
</dbReference>
<dbReference type="HAMAP" id="MF_00036_B">
    <property type="entry name" value="Ala_tRNA_synth_B"/>
    <property type="match status" value="1"/>
</dbReference>
<dbReference type="GO" id="GO:0002161">
    <property type="term" value="F:aminoacyl-tRNA deacylase activity"/>
    <property type="evidence" value="ECO:0007669"/>
    <property type="project" value="TreeGrafter"/>
</dbReference>
<name>A0A5N5SYL2_9CRUS</name>
<feature type="domain" description="GST C-terminal" evidence="17">
    <location>
        <begin position="1051"/>
        <end position="1165"/>
    </location>
</feature>
<dbReference type="Gene3D" id="3.10.310.40">
    <property type="match status" value="1"/>
</dbReference>
<dbReference type="SUPFAM" id="SSF101353">
    <property type="entry name" value="Putative anticodon-binding domain of alanyl-tRNA synthetase (AlaRS)"/>
    <property type="match status" value="1"/>
</dbReference>
<keyword evidence="9 16" id="KW-0862">Zinc</keyword>
<accession>A0A5N5SYL2</accession>
<comment type="catalytic activity">
    <reaction evidence="15 16">
        <text>tRNA(Ala) + L-alanine + ATP = L-alanyl-tRNA(Ala) + AMP + diphosphate</text>
        <dbReference type="Rhea" id="RHEA:12540"/>
        <dbReference type="Rhea" id="RHEA-COMP:9657"/>
        <dbReference type="Rhea" id="RHEA-COMP:9923"/>
        <dbReference type="ChEBI" id="CHEBI:30616"/>
        <dbReference type="ChEBI" id="CHEBI:33019"/>
        <dbReference type="ChEBI" id="CHEBI:57972"/>
        <dbReference type="ChEBI" id="CHEBI:78442"/>
        <dbReference type="ChEBI" id="CHEBI:78497"/>
        <dbReference type="ChEBI" id="CHEBI:456215"/>
        <dbReference type="EC" id="6.1.1.7"/>
    </reaction>
</comment>
<dbReference type="SUPFAM" id="SSF47616">
    <property type="entry name" value="GST C-terminal domain-like"/>
    <property type="match status" value="1"/>
</dbReference>
<dbReference type="GO" id="GO:0006419">
    <property type="term" value="P:alanyl-tRNA aminoacylation"/>
    <property type="evidence" value="ECO:0007669"/>
    <property type="project" value="InterPro"/>
</dbReference>
<dbReference type="Gene3D" id="3.30.980.10">
    <property type="entry name" value="Threonyl-trna Synthetase, Chain A, domain 2"/>
    <property type="match status" value="1"/>
</dbReference>
<dbReference type="GO" id="GO:0000049">
    <property type="term" value="F:tRNA binding"/>
    <property type="evidence" value="ECO:0007669"/>
    <property type="project" value="UniProtKB-KW"/>
</dbReference>
<dbReference type="OrthoDB" id="2423964at2759"/>
<dbReference type="InterPro" id="IPR003156">
    <property type="entry name" value="DHHA1_dom"/>
</dbReference>
<dbReference type="InterPro" id="IPR036282">
    <property type="entry name" value="Glutathione-S-Trfase_C_sf"/>
</dbReference>
<dbReference type="SUPFAM" id="SSF55681">
    <property type="entry name" value="Class II aaRS and biotin synthetases"/>
    <property type="match status" value="1"/>
</dbReference>
<dbReference type="GO" id="GO:0005739">
    <property type="term" value="C:mitochondrion"/>
    <property type="evidence" value="ECO:0007669"/>
    <property type="project" value="TreeGrafter"/>
</dbReference>
<evidence type="ECO:0000256" key="13">
    <source>
        <dbReference type="ARBA" id="ARBA00023146"/>
    </source>
</evidence>
<reference evidence="19 20" key="1">
    <citation type="journal article" date="2019" name="PLoS Biol.">
        <title>Sex chromosomes control vertical transmission of feminizing Wolbachia symbionts in an isopod.</title>
        <authorList>
            <person name="Becking T."/>
            <person name="Chebbi M.A."/>
            <person name="Giraud I."/>
            <person name="Moumen B."/>
            <person name="Laverre T."/>
            <person name="Caubet Y."/>
            <person name="Peccoud J."/>
            <person name="Gilbert C."/>
            <person name="Cordaux R."/>
        </authorList>
    </citation>
    <scope>NUCLEOTIDE SEQUENCE [LARGE SCALE GENOMIC DNA]</scope>
    <source>
        <strain evidence="19">ANa2</strain>
        <tissue evidence="19">Whole body excluding digestive tract and cuticle</tissue>
    </source>
</reference>
<keyword evidence="8 16" id="KW-0547">Nucleotide-binding</keyword>
<dbReference type="InterPro" id="IPR018163">
    <property type="entry name" value="Thr/Ala-tRNA-synth_IIc_edit"/>
</dbReference>
<dbReference type="GO" id="GO:0004813">
    <property type="term" value="F:alanine-tRNA ligase activity"/>
    <property type="evidence" value="ECO:0007669"/>
    <property type="project" value="UniProtKB-UniRule"/>
</dbReference>
<dbReference type="PANTHER" id="PTHR11777:SF9">
    <property type="entry name" value="ALANINE--TRNA LIGASE, CYTOPLASMIC"/>
    <property type="match status" value="1"/>
</dbReference>
<dbReference type="PRINTS" id="PR00980">
    <property type="entry name" value="TRNASYNTHALA"/>
</dbReference>
<evidence type="ECO:0000313" key="19">
    <source>
        <dbReference type="EMBL" id="KAB7499306.1"/>
    </source>
</evidence>
<evidence type="ECO:0000256" key="6">
    <source>
        <dbReference type="ARBA" id="ARBA00022598"/>
    </source>
</evidence>
<dbReference type="InterPro" id="IPR002318">
    <property type="entry name" value="Ala-tRNA-lgiase_IIc"/>
</dbReference>
<keyword evidence="12 16" id="KW-0648">Protein biosynthesis</keyword>
<evidence type="ECO:0000259" key="18">
    <source>
        <dbReference type="PROSITE" id="PS50860"/>
    </source>
</evidence>
<evidence type="ECO:0000256" key="16">
    <source>
        <dbReference type="HAMAP-Rule" id="MF_03133"/>
    </source>
</evidence>
<feature type="binding site" evidence="16">
    <location>
        <position position="719"/>
    </location>
    <ligand>
        <name>Zn(2+)</name>
        <dbReference type="ChEBI" id="CHEBI:29105"/>
    </ligand>
</feature>
<dbReference type="InterPro" id="IPR004046">
    <property type="entry name" value="GST_C"/>
</dbReference>
<evidence type="ECO:0000256" key="11">
    <source>
        <dbReference type="ARBA" id="ARBA00022884"/>
    </source>
</evidence>
<evidence type="ECO:0000256" key="2">
    <source>
        <dbReference type="ARBA" id="ARBA00013168"/>
    </source>
</evidence>
<comment type="function">
    <text evidence="16">Catalyzes the attachment of alanine to tRNA(Ala) in a two-step reaction: alanine is first activated by ATP to form Ala-AMP and then transferred to the acceptor end of tRNA(Ala). Also edits incorrectly charged tRNA(Ala) via its editing domain.</text>
</comment>
<comment type="cofactor">
    <cofactor evidence="16">
        <name>Zn(2+)</name>
        <dbReference type="ChEBI" id="CHEBI:29105"/>
    </cofactor>
    <text evidence="16">Binds 1 zinc ion per subunit.</text>
</comment>
<gene>
    <name evidence="19" type="primary">Aats-ala</name>
    <name evidence="19" type="ORF">Anas_11072</name>
</gene>
<dbReference type="Proteomes" id="UP000326759">
    <property type="component" value="Unassembled WGS sequence"/>
</dbReference>
<dbReference type="PROSITE" id="PS50860">
    <property type="entry name" value="AA_TRNA_LIGASE_II_ALA"/>
    <property type="match status" value="1"/>
</dbReference>
<evidence type="ECO:0000256" key="4">
    <source>
        <dbReference type="ARBA" id="ARBA00022490"/>
    </source>
</evidence>
<dbReference type="PANTHER" id="PTHR11777">
    <property type="entry name" value="ALANYL-TRNA SYNTHETASE"/>
    <property type="match status" value="1"/>
</dbReference>
<dbReference type="Pfam" id="PF01411">
    <property type="entry name" value="tRNA-synt_2c"/>
    <property type="match status" value="1"/>
</dbReference>
<dbReference type="InterPro" id="IPR010987">
    <property type="entry name" value="Glutathione-S-Trfase_C-like"/>
</dbReference>
<dbReference type="InterPro" id="IPR023033">
    <property type="entry name" value="Ala_tRNA_ligase_euk/bac"/>
</dbReference>
<keyword evidence="13 16" id="KW-0030">Aminoacyl-tRNA synthetase</keyword>
<keyword evidence="6 16" id="KW-0436">Ligase</keyword>
<dbReference type="FunFam" id="3.30.980.10:FF:000004">
    <property type="entry name" value="Alanine--tRNA ligase, cytoplasmic"/>
    <property type="match status" value="1"/>
</dbReference>
<dbReference type="CDD" id="cd00673">
    <property type="entry name" value="AlaRS_core"/>
    <property type="match status" value="1"/>
</dbReference>
<proteinExistence type="inferred from homology"/>
<dbReference type="FunFam" id="3.10.310.40:FF:000002">
    <property type="entry name" value="alanine--tRNA ligase, cytoplasmic"/>
    <property type="match status" value="1"/>
</dbReference>
<dbReference type="InterPro" id="IPR018164">
    <property type="entry name" value="Ala-tRNA-synth_IIc_N"/>
</dbReference>
<dbReference type="Gene3D" id="1.20.1050.10">
    <property type="match status" value="1"/>
</dbReference>
<feature type="binding site" evidence="16">
    <location>
        <position position="604"/>
    </location>
    <ligand>
        <name>Zn(2+)</name>
        <dbReference type="ChEBI" id="CHEBI:29105"/>
    </ligand>
</feature>
<dbReference type="Gene3D" id="3.30.930.10">
    <property type="entry name" value="Bira Bifunctional Protein, Domain 2"/>
    <property type="match status" value="1"/>
</dbReference>
<dbReference type="Pfam" id="PF02272">
    <property type="entry name" value="DHHA1"/>
    <property type="match status" value="1"/>
</dbReference>
<comment type="domain">
    <text evidence="16">Consists of three domains; the N-terminal catalytic domain, the editing domain and the C-terminal C-Ala domain. The editing domain removes incorrectly charged amino acids, while the C-Ala domain, along with tRNA(Ala), serves as a bridge to cooperatively bring together the editing and aminoacylation centers thus stimulating deacylation of misacylated tRNAs.</text>
</comment>
<dbReference type="NCBIfam" id="TIGR00344">
    <property type="entry name" value="alaS"/>
    <property type="match status" value="1"/>
</dbReference>
<dbReference type="Gene3D" id="2.40.30.130">
    <property type="match status" value="1"/>
</dbReference>
<evidence type="ECO:0000256" key="1">
    <source>
        <dbReference type="ARBA" id="ARBA00008429"/>
    </source>
</evidence>
<dbReference type="InterPro" id="IPR018165">
    <property type="entry name" value="Ala-tRNA-synth_IIc_core"/>
</dbReference>
<protein>
    <recommendedName>
        <fullName evidence="3">Alanine--tRNA ligase</fullName>
        <ecNumber evidence="2">6.1.1.7</ecNumber>
    </recommendedName>
    <alternativeName>
        <fullName evidence="14">Alanyl-tRNA synthetase</fullName>
    </alternativeName>
</protein>
<dbReference type="PROSITE" id="PS50405">
    <property type="entry name" value="GST_CTER"/>
    <property type="match status" value="1"/>
</dbReference>
<evidence type="ECO:0000256" key="14">
    <source>
        <dbReference type="ARBA" id="ARBA00032577"/>
    </source>
</evidence>